<proteinExistence type="predicted"/>
<keyword evidence="2" id="KW-0812">Transmembrane</keyword>
<protein>
    <submittedName>
        <fullName evidence="3">DUF1622 domain-containing protein</fullName>
    </submittedName>
</protein>
<dbReference type="Pfam" id="PF07784">
    <property type="entry name" value="DUF1622"/>
    <property type="match status" value="1"/>
</dbReference>
<feature type="transmembrane region" description="Helical" evidence="2">
    <location>
        <begin position="20"/>
        <end position="39"/>
    </location>
</feature>
<dbReference type="EMBL" id="JAQYXL010000003">
    <property type="protein sequence ID" value="MEN3231907.1"/>
    <property type="molecule type" value="Genomic_DNA"/>
</dbReference>
<gene>
    <name evidence="3" type="ORF">PUR21_30525</name>
</gene>
<evidence type="ECO:0000313" key="4">
    <source>
        <dbReference type="Proteomes" id="UP001404845"/>
    </source>
</evidence>
<dbReference type="Proteomes" id="UP001404845">
    <property type="component" value="Unassembled WGS sequence"/>
</dbReference>
<name>A0ABU9ZKB4_9HYPH</name>
<dbReference type="PANTHER" id="PTHR38468:SF1">
    <property type="entry name" value="SLL0939 PROTEIN"/>
    <property type="match status" value="1"/>
</dbReference>
<evidence type="ECO:0000256" key="1">
    <source>
        <dbReference type="SAM" id="MobiDB-lite"/>
    </source>
</evidence>
<keyword evidence="2" id="KW-0472">Membrane</keyword>
<organism evidence="3 4">
    <name type="scientific">Methylorubrum rhodesianum</name>
    <dbReference type="NCBI Taxonomy" id="29427"/>
    <lineage>
        <taxon>Bacteria</taxon>
        <taxon>Pseudomonadati</taxon>
        <taxon>Pseudomonadota</taxon>
        <taxon>Alphaproteobacteria</taxon>
        <taxon>Hyphomicrobiales</taxon>
        <taxon>Methylobacteriaceae</taxon>
        <taxon>Methylorubrum</taxon>
    </lineage>
</organism>
<dbReference type="InterPro" id="IPR012427">
    <property type="entry name" value="DUF1622"/>
</dbReference>
<evidence type="ECO:0000313" key="3">
    <source>
        <dbReference type="EMBL" id="MEN3231907.1"/>
    </source>
</evidence>
<keyword evidence="2" id="KW-1133">Transmembrane helix</keyword>
<dbReference type="PANTHER" id="PTHR38468">
    <property type="entry name" value="SLL0939 PROTEIN"/>
    <property type="match status" value="1"/>
</dbReference>
<reference evidence="3 4" key="1">
    <citation type="journal article" date="2023" name="PLoS ONE">
        <title>Complete genome assembly of Hawai'i environmental nontuberculous mycobacteria reveals unexpected co-isolation with methylobacteria.</title>
        <authorList>
            <person name="Hendrix J."/>
            <person name="Epperson L.E."/>
            <person name="Tong E.I."/>
            <person name="Chan Y.L."/>
            <person name="Hasan N.A."/>
            <person name="Dawrs S.N."/>
            <person name="Norton G.J."/>
            <person name="Virdi R."/>
            <person name="Crooks J.L."/>
            <person name="Chan E.D."/>
            <person name="Honda J.R."/>
            <person name="Strong M."/>
        </authorList>
    </citation>
    <scope>NUCLEOTIDE SEQUENCE [LARGE SCALE GENOMIC DNA]</scope>
    <source>
        <strain evidence="3 4">NJH_HI01</strain>
    </source>
</reference>
<sequence length="137" mass="14627">MGQTFPLTWLMTTSMEAAGVLIIGVSALISLAVALRGALHAARWSAAYDLFRASFGRGILLGLEFLVAADIIRTVVVTPSIQSVTVLALIILIRTFLSISLKAEIEGGWPWQRPQLQASASSDAGDPVRPARDADTH</sequence>
<dbReference type="RefSeq" id="WP_345972594.1">
    <property type="nucleotide sequence ID" value="NZ_JAQYXL010000003.1"/>
</dbReference>
<keyword evidence="4" id="KW-1185">Reference proteome</keyword>
<accession>A0ABU9ZKB4</accession>
<evidence type="ECO:0000256" key="2">
    <source>
        <dbReference type="SAM" id="Phobius"/>
    </source>
</evidence>
<feature type="region of interest" description="Disordered" evidence="1">
    <location>
        <begin position="116"/>
        <end position="137"/>
    </location>
</feature>
<comment type="caution">
    <text evidence="3">The sequence shown here is derived from an EMBL/GenBank/DDBJ whole genome shotgun (WGS) entry which is preliminary data.</text>
</comment>